<dbReference type="InterPro" id="IPR021998">
    <property type="entry name" value="Alfin_N"/>
</dbReference>
<evidence type="ECO:0000259" key="2">
    <source>
        <dbReference type="Pfam" id="PF12165"/>
    </source>
</evidence>
<dbReference type="Pfam" id="PF12165">
    <property type="entry name" value="Alfin"/>
    <property type="match status" value="1"/>
</dbReference>
<dbReference type="GO" id="GO:0005634">
    <property type="term" value="C:nucleus"/>
    <property type="evidence" value="ECO:0007669"/>
    <property type="project" value="UniProtKB-SubCell"/>
</dbReference>
<dbReference type="GO" id="GO:0008270">
    <property type="term" value="F:zinc ion binding"/>
    <property type="evidence" value="ECO:0007669"/>
    <property type="project" value="UniProtKB-KW"/>
</dbReference>
<dbReference type="GO" id="GO:0003712">
    <property type="term" value="F:transcription coregulator activity"/>
    <property type="evidence" value="ECO:0007669"/>
    <property type="project" value="TreeGrafter"/>
</dbReference>
<keyword evidence="1" id="KW-0156">Chromatin regulator</keyword>
<dbReference type="GO" id="GO:0006355">
    <property type="term" value="P:regulation of DNA-templated transcription"/>
    <property type="evidence" value="ECO:0007669"/>
    <property type="project" value="UniProtKB-UniRule"/>
</dbReference>
<protein>
    <recommendedName>
        <fullName evidence="1">PHD finger protein ALFIN-LIKE</fullName>
    </recommendedName>
</protein>
<comment type="similarity">
    <text evidence="1">Belongs to the Alfin family.</text>
</comment>
<organism evidence="3">
    <name type="scientific">Rhizophora mucronata</name>
    <name type="common">Asiatic mangrove</name>
    <dbReference type="NCBI Taxonomy" id="61149"/>
    <lineage>
        <taxon>Eukaryota</taxon>
        <taxon>Viridiplantae</taxon>
        <taxon>Streptophyta</taxon>
        <taxon>Embryophyta</taxon>
        <taxon>Tracheophyta</taxon>
        <taxon>Spermatophyta</taxon>
        <taxon>Magnoliopsida</taxon>
        <taxon>eudicotyledons</taxon>
        <taxon>Gunneridae</taxon>
        <taxon>Pentapetalae</taxon>
        <taxon>rosids</taxon>
        <taxon>fabids</taxon>
        <taxon>Malpighiales</taxon>
        <taxon>Rhizophoraceae</taxon>
        <taxon>Rhizophora</taxon>
    </lineage>
</organism>
<dbReference type="EMBL" id="GGEC01000918">
    <property type="protein sequence ID" value="MBW81401.1"/>
    <property type="molecule type" value="Transcribed_RNA"/>
</dbReference>
<comment type="subunit">
    <text evidence="1">Interacts with H3K4me3 and to a lesser extent with H3K4me2.</text>
</comment>
<dbReference type="GO" id="GO:0000976">
    <property type="term" value="F:transcription cis-regulatory region binding"/>
    <property type="evidence" value="ECO:0007669"/>
    <property type="project" value="TreeGrafter"/>
</dbReference>
<evidence type="ECO:0000313" key="3">
    <source>
        <dbReference type="EMBL" id="MBW81401.1"/>
    </source>
</evidence>
<dbReference type="InterPro" id="IPR045104">
    <property type="entry name" value="Alfin"/>
</dbReference>
<dbReference type="PANTHER" id="PTHR12321">
    <property type="entry name" value="CPG BINDING PROTEIN"/>
    <property type="match status" value="1"/>
</dbReference>
<feature type="domain" description="Alfin N-terminal" evidence="2">
    <location>
        <begin position="11"/>
        <end position="53"/>
    </location>
</feature>
<dbReference type="PANTHER" id="PTHR12321:SF98">
    <property type="entry name" value="PHD FINGER PROTEIN ALFIN-LIKE 5"/>
    <property type="match status" value="1"/>
</dbReference>
<dbReference type="GO" id="GO:0006325">
    <property type="term" value="P:chromatin organization"/>
    <property type="evidence" value="ECO:0007669"/>
    <property type="project" value="UniProtKB-UniRule"/>
</dbReference>
<dbReference type="GO" id="GO:0042393">
    <property type="term" value="F:histone binding"/>
    <property type="evidence" value="ECO:0007669"/>
    <property type="project" value="UniProtKB-UniRule"/>
</dbReference>
<reference evidence="3" key="1">
    <citation type="submission" date="2018-02" db="EMBL/GenBank/DDBJ databases">
        <title>Rhizophora mucronata_Transcriptome.</title>
        <authorList>
            <person name="Meera S.P."/>
            <person name="Sreeshan A."/>
            <person name="Augustine A."/>
        </authorList>
    </citation>
    <scope>NUCLEOTIDE SEQUENCE</scope>
    <source>
        <tissue evidence="3">Leaf</tissue>
    </source>
</reference>
<accession>A0A2P2IJN8</accession>
<keyword evidence="1" id="KW-0479">Metal-binding</keyword>
<keyword evidence="1" id="KW-0863">Zinc-finger</keyword>
<keyword evidence="1" id="KW-0862">Zinc</keyword>
<evidence type="ECO:0000256" key="1">
    <source>
        <dbReference type="RuleBase" id="RU369089"/>
    </source>
</evidence>
<comment type="function">
    <text evidence="1">Histone-binding component that specifically recognizes H3 tails trimethylated on 'Lys-4' (H3K4me3), which mark transcription start sites of virtually all active genes.</text>
</comment>
<name>A0A2P2IJN8_RHIMU</name>
<keyword evidence="1" id="KW-0804">Transcription</keyword>
<sequence>MDGAASYNPRTVEEVFRDFKGRRAGVVKALTTDVEEFFQQCDPEKENLCLYGFYIYIDLQFSDSLSLQLRTLFPKQYQPELSLAGGVC</sequence>
<proteinExistence type="inferred from homology"/>
<comment type="domain">
    <text evidence="1">The PHD-type zinc finger mediates the binding to H3K4me3.</text>
</comment>
<dbReference type="AlphaFoldDB" id="A0A2P2IJN8"/>
<comment type="subcellular location">
    <subcellularLocation>
        <location evidence="1">Nucleus</location>
    </subcellularLocation>
</comment>
<keyword evidence="1" id="KW-0539">Nucleus</keyword>
<keyword evidence="1" id="KW-0805">Transcription regulation</keyword>